<feature type="region of interest" description="Disordered" evidence="1">
    <location>
        <begin position="185"/>
        <end position="280"/>
    </location>
</feature>
<feature type="compositionally biased region" description="Low complexity" evidence="1">
    <location>
        <begin position="389"/>
        <end position="401"/>
    </location>
</feature>
<organism evidence="2 3">
    <name type="scientific">Patiria miniata</name>
    <name type="common">Bat star</name>
    <name type="synonym">Asterina miniata</name>
    <dbReference type="NCBI Taxonomy" id="46514"/>
    <lineage>
        <taxon>Eukaryota</taxon>
        <taxon>Metazoa</taxon>
        <taxon>Echinodermata</taxon>
        <taxon>Eleutherozoa</taxon>
        <taxon>Asterozoa</taxon>
        <taxon>Asteroidea</taxon>
        <taxon>Valvatacea</taxon>
        <taxon>Valvatida</taxon>
        <taxon>Asterinidae</taxon>
        <taxon>Patiria</taxon>
    </lineage>
</organism>
<feature type="region of interest" description="Disordered" evidence="1">
    <location>
        <begin position="54"/>
        <end position="85"/>
    </location>
</feature>
<feature type="compositionally biased region" description="Polar residues" evidence="1">
    <location>
        <begin position="61"/>
        <end position="72"/>
    </location>
</feature>
<keyword evidence="3" id="KW-1185">Reference proteome</keyword>
<accession>A0A913ZDH6</accession>
<dbReference type="GeneID" id="119722821"/>
<feature type="compositionally biased region" description="Basic and acidic residues" evidence="1">
    <location>
        <begin position="338"/>
        <end position="363"/>
    </location>
</feature>
<feature type="compositionally biased region" description="Polar residues" evidence="1">
    <location>
        <begin position="268"/>
        <end position="280"/>
    </location>
</feature>
<dbReference type="Proteomes" id="UP000887568">
    <property type="component" value="Unplaced"/>
</dbReference>
<evidence type="ECO:0000313" key="2">
    <source>
        <dbReference type="EnsemblMetazoa" id="XP_038049111.1"/>
    </source>
</evidence>
<feature type="region of interest" description="Disordered" evidence="1">
    <location>
        <begin position="330"/>
        <end position="363"/>
    </location>
</feature>
<dbReference type="EnsemblMetazoa" id="XM_038193183.1">
    <property type="protein sequence ID" value="XP_038049111.1"/>
    <property type="gene ID" value="LOC119722821"/>
</dbReference>
<sequence>MLPDSVERPRRLPVSAIAYRTQLQDVKMAACFTIKNPQDAAIYVTGLSASNSWPCPRPQTHGPTQTPSTPSLHTRRHSDKSLQLSPGYRPVLAVTRRSLPTADTTHGTVAVSENQDSRFLSADPTFRELRNGSFKQNAPSTLGRPLPPCNVLKSKSSLMSRDTSTKSRSSFSFLSKSKVDLRTGFMRSLSRPTPGELDLKHHRDLQDSRRRERDGEPDLDKLNMTEIMRMLKSKSPVQTGTTQDTTPTSEECQKFTNTQERDSDDYNAVQTDSVHGQSPKTKLKAPLFTHEIPCEPPLVSNKHKNKDHKLRLQALYSQYNKYGLEDVKSHEISTQGRTSKDHDRKVAEQMARRPSRPSEHENRMRVNILSLESFGDETGEFTGDVYQTSSSESCSEQSSWSGSGGERYTPRNAGAPLLHPDSSHGEQGRQCPRCKGAQSGKRTRSTRRVRYAEPVVAPSPDGNGSRGIARMAGRDLYDDPVQYFDLEPHHYKIPFAEYISISHPMRPPANSPVSVLSEDEGDHDLLNMHERQSDQWSLSYHAKSAPTRASSASGFIKGQVKVESHGSNKATIDIFLPQMT</sequence>
<feature type="compositionally biased region" description="Low complexity" evidence="1">
    <location>
        <begin position="239"/>
        <end position="248"/>
    </location>
</feature>
<name>A0A913ZDH6_PATMI</name>
<feature type="compositionally biased region" description="Basic and acidic residues" evidence="1">
    <location>
        <begin position="197"/>
        <end position="223"/>
    </location>
</feature>
<feature type="region of interest" description="Disordered" evidence="1">
    <location>
        <begin position="377"/>
        <end position="447"/>
    </location>
</feature>
<evidence type="ECO:0000256" key="1">
    <source>
        <dbReference type="SAM" id="MobiDB-lite"/>
    </source>
</evidence>
<dbReference type="RefSeq" id="XP_038049111.1">
    <property type="nucleotide sequence ID" value="XM_038193183.1"/>
</dbReference>
<proteinExistence type="predicted"/>
<reference evidence="2" key="1">
    <citation type="submission" date="2022-11" db="UniProtKB">
        <authorList>
            <consortium name="EnsemblMetazoa"/>
        </authorList>
    </citation>
    <scope>IDENTIFICATION</scope>
</reference>
<dbReference type="OMA" id="RYSHNSG"/>
<evidence type="ECO:0000313" key="3">
    <source>
        <dbReference type="Proteomes" id="UP000887568"/>
    </source>
</evidence>
<protein>
    <submittedName>
        <fullName evidence="2">Uncharacterized protein</fullName>
    </submittedName>
</protein>
<dbReference type="AlphaFoldDB" id="A0A913ZDH6"/>